<protein>
    <submittedName>
        <fullName evidence="2">SDR family oxidoreductase</fullName>
    </submittedName>
</protein>
<dbReference type="Proteomes" id="UP001302429">
    <property type="component" value="Chromosome"/>
</dbReference>
<dbReference type="Pfam" id="PF07993">
    <property type="entry name" value="NAD_binding_4"/>
    <property type="match status" value="1"/>
</dbReference>
<dbReference type="PANTHER" id="PTHR11011:SF45">
    <property type="entry name" value="FATTY ACYL-COA REDUCTASE CG8306-RELATED"/>
    <property type="match status" value="1"/>
</dbReference>
<sequence length="344" mass="37059">MTQSDPLTVLLTGATGLVGGALAGALLDAGHKVIAVVRGEGRQVLDIESRNRADEIITVQGDVSAPGFAMEQIPGEIDLLIHCAATTDFTASDAVYEAVNIGGARHAVALAQQLGARLLHVSTAYSCGRADGLVPEAPADPEREFTNGYERSKAIAESHVMAARQEELIAAIARPSIIVGRLSDGAIPRQDDFYHLFRLFGSPLLKQVPAIDGAAFAIVPLDHVVSGLMAMAENMAQFDGDAVHLVADKPFPLADMLEIVAEYPRAYPAEIVHPDAYDVDQLDRRSLMVHRKVGAQFFDYFARVPLFESRILAEKAGIAAPHIDKAALRRMVEYCHGTGFLDWK</sequence>
<dbReference type="SUPFAM" id="SSF51735">
    <property type="entry name" value="NAD(P)-binding Rossmann-fold domains"/>
    <property type="match status" value="1"/>
</dbReference>
<dbReference type="InterPro" id="IPR036291">
    <property type="entry name" value="NAD(P)-bd_dom_sf"/>
</dbReference>
<keyword evidence="3" id="KW-1185">Reference proteome</keyword>
<dbReference type="KEGG" id="acoa:RB602_12350"/>
<reference evidence="2 3" key="1">
    <citation type="submission" date="2023-10" db="EMBL/GenBank/DDBJ databases">
        <title>Complete genome sequence of a Sphingomonadaceae bacterium.</title>
        <authorList>
            <person name="Yan C."/>
        </authorList>
    </citation>
    <scope>NUCLEOTIDE SEQUENCE [LARGE SCALE GENOMIC DNA]</scope>
    <source>
        <strain evidence="2 3">SCSIO 66989</strain>
    </source>
</reference>
<feature type="domain" description="Thioester reductase (TE)" evidence="1">
    <location>
        <begin position="11"/>
        <end position="226"/>
    </location>
</feature>
<name>A0AA97HZG3_9SPHN</name>
<proteinExistence type="predicted"/>
<dbReference type="GO" id="GO:0035336">
    <property type="term" value="P:long-chain fatty-acyl-CoA metabolic process"/>
    <property type="evidence" value="ECO:0007669"/>
    <property type="project" value="TreeGrafter"/>
</dbReference>
<dbReference type="InterPro" id="IPR026055">
    <property type="entry name" value="FAR"/>
</dbReference>
<dbReference type="RefSeq" id="WP_317080888.1">
    <property type="nucleotide sequence ID" value="NZ_CP136594.1"/>
</dbReference>
<dbReference type="EMBL" id="CP136594">
    <property type="protein sequence ID" value="WOE74629.1"/>
    <property type="molecule type" value="Genomic_DNA"/>
</dbReference>
<dbReference type="GO" id="GO:0080019">
    <property type="term" value="F:alcohol-forming very long-chain fatty acyl-CoA reductase activity"/>
    <property type="evidence" value="ECO:0007669"/>
    <property type="project" value="InterPro"/>
</dbReference>
<evidence type="ECO:0000313" key="3">
    <source>
        <dbReference type="Proteomes" id="UP001302429"/>
    </source>
</evidence>
<dbReference type="Gene3D" id="3.40.50.720">
    <property type="entry name" value="NAD(P)-binding Rossmann-like Domain"/>
    <property type="match status" value="1"/>
</dbReference>
<gene>
    <name evidence="2" type="ORF">RB602_12350</name>
</gene>
<dbReference type="PANTHER" id="PTHR11011">
    <property type="entry name" value="MALE STERILITY PROTEIN 2-RELATED"/>
    <property type="match status" value="1"/>
</dbReference>
<dbReference type="InterPro" id="IPR013120">
    <property type="entry name" value="FAR_NAD-bd"/>
</dbReference>
<organism evidence="2 3">
    <name type="scientific">Alterisphingorhabdus coralli</name>
    <dbReference type="NCBI Taxonomy" id="3071408"/>
    <lineage>
        <taxon>Bacteria</taxon>
        <taxon>Pseudomonadati</taxon>
        <taxon>Pseudomonadota</taxon>
        <taxon>Alphaproteobacteria</taxon>
        <taxon>Sphingomonadales</taxon>
        <taxon>Sphingomonadaceae</taxon>
        <taxon>Alterisphingorhabdus (ex Yan et al. 2024)</taxon>
    </lineage>
</organism>
<evidence type="ECO:0000313" key="2">
    <source>
        <dbReference type="EMBL" id="WOE74629.1"/>
    </source>
</evidence>
<accession>A0AA97HZG3</accession>
<evidence type="ECO:0000259" key="1">
    <source>
        <dbReference type="Pfam" id="PF07993"/>
    </source>
</evidence>
<dbReference type="AlphaFoldDB" id="A0AA97HZG3"/>